<dbReference type="InterPro" id="IPR033195">
    <property type="entry name" value="AmidinoTrfase"/>
</dbReference>
<dbReference type="EMBL" id="SIXH01000628">
    <property type="protein sequence ID" value="TBO54984.1"/>
    <property type="molecule type" value="Genomic_DNA"/>
</dbReference>
<sequence length="327" mass="36005">MTGYPVHVDSEFAGLRTVVLARSEFRAPDVIRPDDPILRPLGAQDRRAVLTMQGKEHAEAFPERQRAWETERENFKTVLERHGVEVLRPRLMTEAEKAAAGPAGYGNFFVRDPWFTVGANVIEGNPRFRHRRLEVLPSRPVLCERALPGTAAYVAAPTPELADGDGSDGPGPFIEGGDVLVLGTHVFVGFSGLASDPAGFQWLRQFLEPQGFTVEQVPLRPHVLHLDCALGLIREGLLLVCEERLTAGLPAVLRDWDHIAVSEEEAVALGTNGLPLSSEVYVTDPAFSRIADQLEHRGVHVEYVDFAITRSFGGSFRCSTQPLTRVD</sequence>
<gene>
    <name evidence="3" type="ORF">EYS09_35640</name>
</gene>
<evidence type="ECO:0000313" key="3">
    <source>
        <dbReference type="EMBL" id="TBO54984.1"/>
    </source>
</evidence>
<name>A0A4Q9HJW8_STRKA</name>
<dbReference type="SUPFAM" id="SSF55909">
    <property type="entry name" value="Pentein"/>
    <property type="match status" value="1"/>
</dbReference>
<evidence type="ECO:0000256" key="1">
    <source>
        <dbReference type="ARBA" id="ARBA00006943"/>
    </source>
</evidence>
<dbReference type="Proteomes" id="UP000292452">
    <property type="component" value="Unassembled WGS sequence"/>
</dbReference>
<keyword evidence="4" id="KW-1185">Reference proteome</keyword>
<organism evidence="3 4">
    <name type="scientific">Streptomyces kasugaensis</name>
    <dbReference type="NCBI Taxonomy" id="1946"/>
    <lineage>
        <taxon>Bacteria</taxon>
        <taxon>Bacillati</taxon>
        <taxon>Actinomycetota</taxon>
        <taxon>Actinomycetes</taxon>
        <taxon>Kitasatosporales</taxon>
        <taxon>Streptomycetaceae</taxon>
        <taxon>Streptomyces</taxon>
    </lineage>
</organism>
<dbReference type="Gene3D" id="3.75.10.10">
    <property type="entry name" value="L-arginine/glycine Amidinotransferase, Chain A"/>
    <property type="match status" value="1"/>
</dbReference>
<dbReference type="PANTHER" id="PTHR10488">
    <property type="entry name" value="GLYCINE AMIDINOTRANSFERASE, MITOCHONDRIAL"/>
    <property type="match status" value="1"/>
</dbReference>
<comment type="similarity">
    <text evidence="1">Belongs to the amidinotransferase family.</text>
</comment>
<comment type="caution">
    <text evidence="3">The sequence shown here is derived from an EMBL/GenBank/DDBJ whole genome shotgun (WGS) entry which is preliminary data.</text>
</comment>
<dbReference type="GO" id="GO:0015067">
    <property type="term" value="F:amidinotransferase activity"/>
    <property type="evidence" value="ECO:0007669"/>
    <property type="project" value="InterPro"/>
</dbReference>
<proteinExistence type="inferred from homology"/>
<reference evidence="3 4" key="1">
    <citation type="submission" date="2019-02" db="EMBL/GenBank/DDBJ databases">
        <title>Draft Genome Sequence of Streptomyces sp. AM-2504, identified by 16S rRNA comparative analysis as a Streptomyces Kasugaensis strain.</title>
        <authorList>
            <person name="Napolioni V."/>
            <person name="Giuliodori A.M."/>
            <person name="Spurio R."/>
            <person name="Fabbretti A."/>
        </authorList>
    </citation>
    <scope>NUCLEOTIDE SEQUENCE [LARGE SCALE GENOMIC DNA]</scope>
    <source>
        <strain evidence="3 4">AM-2504</strain>
    </source>
</reference>
<evidence type="ECO:0000313" key="4">
    <source>
        <dbReference type="Proteomes" id="UP000292452"/>
    </source>
</evidence>
<keyword evidence="2 3" id="KW-0808">Transferase</keyword>
<protein>
    <submittedName>
        <fullName evidence="3">Amidinotransferase</fullName>
    </submittedName>
</protein>
<dbReference type="AlphaFoldDB" id="A0A4Q9HJW8"/>
<evidence type="ECO:0000256" key="2">
    <source>
        <dbReference type="ARBA" id="ARBA00022679"/>
    </source>
</evidence>
<accession>A0A4Q9HJW8</accession>
<dbReference type="PANTHER" id="PTHR10488:SF1">
    <property type="entry name" value="GLYCINE AMIDINOTRANSFERASE, MITOCHONDRIAL"/>
    <property type="match status" value="1"/>
</dbReference>